<proteinExistence type="predicted"/>
<comment type="caution">
    <text evidence="1">The sequence shown here is derived from an EMBL/GenBank/DDBJ whole genome shotgun (WGS) entry which is preliminary data.</text>
</comment>
<evidence type="ECO:0000313" key="2">
    <source>
        <dbReference type="Proteomes" id="UP000793456"/>
    </source>
</evidence>
<dbReference type="EMBL" id="CM011695">
    <property type="protein sequence ID" value="TMS03273.1"/>
    <property type="molecule type" value="Genomic_DNA"/>
</dbReference>
<accession>A0ACD3Q817</accession>
<evidence type="ECO:0000313" key="1">
    <source>
        <dbReference type="EMBL" id="TMS03273.1"/>
    </source>
</evidence>
<organism evidence="1 2">
    <name type="scientific">Larimichthys crocea</name>
    <name type="common">Large yellow croaker</name>
    <name type="synonym">Pseudosciaena crocea</name>
    <dbReference type="NCBI Taxonomy" id="215358"/>
    <lineage>
        <taxon>Eukaryota</taxon>
        <taxon>Metazoa</taxon>
        <taxon>Chordata</taxon>
        <taxon>Craniata</taxon>
        <taxon>Vertebrata</taxon>
        <taxon>Euteleostomi</taxon>
        <taxon>Actinopterygii</taxon>
        <taxon>Neopterygii</taxon>
        <taxon>Teleostei</taxon>
        <taxon>Neoteleostei</taxon>
        <taxon>Acanthomorphata</taxon>
        <taxon>Eupercaria</taxon>
        <taxon>Sciaenidae</taxon>
        <taxon>Larimichthys</taxon>
    </lineage>
</organism>
<protein>
    <submittedName>
        <fullName evidence="1">Uncharacterized protein</fullName>
    </submittedName>
</protein>
<sequence>MWGKRKEGDARRVLERHKEVDEANTEWTLLLIQLFFPPCTFQEYYRSTLLTSMAKFLAELLGCTLPDKGTPPLFECRRQPHPALRPSKQRPTIFGTLTNERALFDNSLCGLSNGQQQVGGRSSVNSQFNTPQSCAAFVSLTLSHAQTNTTWPNPPLPLPTHIHKQQQRGYKHQLLISAQFTYRTDADI</sequence>
<dbReference type="Proteomes" id="UP000793456">
    <property type="component" value="Chromosome XXII"/>
</dbReference>
<reference evidence="1" key="1">
    <citation type="submission" date="2018-11" db="EMBL/GenBank/DDBJ databases">
        <title>The sequence and de novo assembly of Larimichthys crocea genome using PacBio and Hi-C technologies.</title>
        <authorList>
            <person name="Xu P."/>
            <person name="Chen B."/>
            <person name="Zhou Z."/>
            <person name="Ke Q."/>
            <person name="Wu Y."/>
            <person name="Bai H."/>
            <person name="Pu F."/>
        </authorList>
    </citation>
    <scope>NUCLEOTIDE SEQUENCE</scope>
    <source>
        <tissue evidence="1">Muscle</tissue>
    </source>
</reference>
<keyword evidence="2" id="KW-1185">Reference proteome</keyword>
<gene>
    <name evidence="1" type="ORF">E3U43_000162</name>
</gene>
<name>A0ACD3Q817_LARCR</name>